<dbReference type="SUPFAM" id="SSF51971">
    <property type="entry name" value="Nucleotide-binding domain"/>
    <property type="match status" value="1"/>
</dbReference>
<dbReference type="InterPro" id="IPR006076">
    <property type="entry name" value="FAD-dep_OxRdtase"/>
</dbReference>
<name>A0A1I1D9F9_9BACT</name>
<dbReference type="Gene3D" id="3.50.50.60">
    <property type="entry name" value="FAD/NAD(P)-binding domain"/>
    <property type="match status" value="1"/>
</dbReference>
<keyword evidence="1" id="KW-0560">Oxidoreductase</keyword>
<gene>
    <name evidence="3" type="ORF">SAMN05421780_10169</name>
</gene>
<dbReference type="STRING" id="927664.SAMN05421780_10169"/>
<dbReference type="Gene3D" id="3.30.9.10">
    <property type="entry name" value="D-Amino Acid Oxidase, subunit A, domain 2"/>
    <property type="match status" value="1"/>
</dbReference>
<evidence type="ECO:0000313" key="3">
    <source>
        <dbReference type="EMBL" id="SFB71649.1"/>
    </source>
</evidence>
<dbReference type="Pfam" id="PF01266">
    <property type="entry name" value="DAO"/>
    <property type="match status" value="1"/>
</dbReference>
<sequence length="381" mass="43687">MQSVAEGVVNVFNLPPSNKNTRQRVWNFDKMSNTFFDYIIVGQGLAGTTLAHLLLDEGKKILVLDDAPEQSSSLVAGGLYNPLTGQRITKTWFADEMFPLIEPFYQDLEQKLQAKLLHQLPIYRPFLSEAASQLAYTRLQPADIAQYIAPEPDHAHFGQWISNEWGGFVTKHCGYVDMATLILESRRYFEQKQCFQQEFFDFEKLELTDNQVQYKDWRAEKIIFCEGYHTQQNNPFFKDLPFLPVKGELLYIEADLPQNIIWNNGEVFIAPLSNGTFRVGATYEWNFPHTQPTAAAREKLETGLNNLLKVPYKVVAHKAGIRPAIKGRRPVMGCHREQSNVLIFNALGTKGISHAPYWGKHFCQYLSENTPLHPEVNVQRF</sequence>
<evidence type="ECO:0000256" key="1">
    <source>
        <dbReference type="ARBA" id="ARBA00023002"/>
    </source>
</evidence>
<dbReference type="EMBL" id="FOLE01000001">
    <property type="protein sequence ID" value="SFB71649.1"/>
    <property type="molecule type" value="Genomic_DNA"/>
</dbReference>
<accession>A0A1I1D9F9</accession>
<dbReference type="OrthoDB" id="214253at2"/>
<dbReference type="GO" id="GO:0005737">
    <property type="term" value="C:cytoplasm"/>
    <property type="evidence" value="ECO:0007669"/>
    <property type="project" value="TreeGrafter"/>
</dbReference>
<evidence type="ECO:0000313" key="4">
    <source>
        <dbReference type="Proteomes" id="UP000199514"/>
    </source>
</evidence>
<dbReference type="AlphaFoldDB" id="A0A1I1D9F9"/>
<evidence type="ECO:0000259" key="2">
    <source>
        <dbReference type="Pfam" id="PF01266"/>
    </source>
</evidence>
<proteinExistence type="predicted"/>
<feature type="domain" description="FAD dependent oxidoreductase" evidence="2">
    <location>
        <begin position="37"/>
        <end position="363"/>
    </location>
</feature>
<organism evidence="3 4">
    <name type="scientific">Flexibacter flexilis DSM 6793</name>
    <dbReference type="NCBI Taxonomy" id="927664"/>
    <lineage>
        <taxon>Bacteria</taxon>
        <taxon>Pseudomonadati</taxon>
        <taxon>Bacteroidota</taxon>
        <taxon>Cytophagia</taxon>
        <taxon>Cytophagales</taxon>
        <taxon>Flexibacteraceae</taxon>
        <taxon>Flexibacter</taxon>
    </lineage>
</organism>
<reference evidence="3 4" key="1">
    <citation type="submission" date="2016-10" db="EMBL/GenBank/DDBJ databases">
        <authorList>
            <person name="de Groot N.N."/>
        </authorList>
    </citation>
    <scope>NUCLEOTIDE SEQUENCE [LARGE SCALE GENOMIC DNA]</scope>
    <source>
        <strain evidence="3 4">DSM 6793</strain>
    </source>
</reference>
<protein>
    <submittedName>
        <fullName evidence="3">Glycine/D-amino acid oxidase</fullName>
    </submittedName>
</protein>
<dbReference type="GO" id="GO:0016491">
    <property type="term" value="F:oxidoreductase activity"/>
    <property type="evidence" value="ECO:0007669"/>
    <property type="project" value="UniProtKB-KW"/>
</dbReference>
<dbReference type="InterPro" id="IPR036188">
    <property type="entry name" value="FAD/NAD-bd_sf"/>
</dbReference>
<keyword evidence="4" id="KW-1185">Reference proteome</keyword>
<dbReference type="PANTHER" id="PTHR13847">
    <property type="entry name" value="SARCOSINE DEHYDROGENASE-RELATED"/>
    <property type="match status" value="1"/>
</dbReference>
<dbReference type="PANTHER" id="PTHR13847:SF289">
    <property type="entry name" value="GLYCINE OXIDASE"/>
    <property type="match status" value="1"/>
</dbReference>
<dbReference type="Proteomes" id="UP000199514">
    <property type="component" value="Unassembled WGS sequence"/>
</dbReference>